<dbReference type="CDD" id="cd01467">
    <property type="entry name" value="vWA_BatA_type"/>
    <property type="match status" value="1"/>
</dbReference>
<dbReference type="InterPro" id="IPR002035">
    <property type="entry name" value="VWF_A"/>
</dbReference>
<dbReference type="Pfam" id="PF13519">
    <property type="entry name" value="VWA_2"/>
    <property type="match status" value="1"/>
</dbReference>
<dbReference type="PANTHER" id="PTHR22550">
    <property type="entry name" value="SPORE GERMINATION PROTEIN"/>
    <property type="match status" value="1"/>
</dbReference>
<organism evidence="7 8">
    <name type="scientific">Cytophaga hutchinsonii (strain ATCC 33406 / DSM 1761 / CIP 103989 / NBRC 15051 / NCIMB 9469 / D465)</name>
    <dbReference type="NCBI Taxonomy" id="269798"/>
    <lineage>
        <taxon>Bacteria</taxon>
        <taxon>Pseudomonadati</taxon>
        <taxon>Bacteroidota</taxon>
        <taxon>Cytophagia</taxon>
        <taxon>Cytophagales</taxon>
        <taxon>Cytophagaceae</taxon>
        <taxon>Cytophaga</taxon>
    </lineage>
</organism>
<protein>
    <submittedName>
        <fullName evidence="7">BatA-like protein, aerotolerance-related protein</fullName>
    </submittedName>
</protein>
<gene>
    <name evidence="7" type="primary">batA</name>
    <name evidence="7" type="ordered locus">CHU_2655</name>
</gene>
<dbReference type="RefSeq" id="WP_011586017.1">
    <property type="nucleotide sequence ID" value="NC_008255.1"/>
</dbReference>
<dbReference type="Proteomes" id="UP000001822">
    <property type="component" value="Chromosome"/>
</dbReference>
<proteinExistence type="predicted"/>
<evidence type="ECO:0000256" key="1">
    <source>
        <dbReference type="ARBA" id="ARBA00022475"/>
    </source>
</evidence>
<dbReference type="Gene3D" id="3.40.50.410">
    <property type="entry name" value="von Willebrand factor, type A domain"/>
    <property type="match status" value="1"/>
</dbReference>
<dbReference type="InterPro" id="IPR033881">
    <property type="entry name" value="vWA_BatA_type"/>
</dbReference>
<reference evidence="7 8" key="1">
    <citation type="journal article" date="2007" name="Appl. Environ. Microbiol.">
        <title>Genome sequence of the cellulolytic gliding bacterium Cytophaga hutchinsonii.</title>
        <authorList>
            <person name="Xie G."/>
            <person name="Bruce D.C."/>
            <person name="Challacombe J.F."/>
            <person name="Chertkov O."/>
            <person name="Detter J.C."/>
            <person name="Gilna P."/>
            <person name="Han C.S."/>
            <person name="Lucas S."/>
            <person name="Misra M."/>
            <person name="Myers G.L."/>
            <person name="Richardson P."/>
            <person name="Tapia R."/>
            <person name="Thayer N."/>
            <person name="Thompson L.S."/>
            <person name="Brettin T.S."/>
            <person name="Henrissat B."/>
            <person name="Wilson D.B."/>
            <person name="McBride M.J."/>
        </authorList>
    </citation>
    <scope>NUCLEOTIDE SEQUENCE [LARGE SCALE GENOMIC DNA]</scope>
    <source>
        <strain evidence="8">ATCC 33406 / DSM 1761 / CIP 103989 / NBRC 15051 / NCIMB 9469 / D465</strain>
    </source>
</reference>
<dbReference type="InterPro" id="IPR036465">
    <property type="entry name" value="vWFA_dom_sf"/>
</dbReference>
<keyword evidence="4 5" id="KW-0472">Membrane</keyword>
<evidence type="ECO:0000256" key="5">
    <source>
        <dbReference type="SAM" id="Phobius"/>
    </source>
</evidence>
<name>A0A6N4STW4_CYTH3</name>
<keyword evidence="1" id="KW-1003">Cell membrane</keyword>
<feature type="transmembrane region" description="Helical" evidence="5">
    <location>
        <begin position="75"/>
        <end position="96"/>
    </location>
</feature>
<dbReference type="InterPro" id="IPR050768">
    <property type="entry name" value="UPF0353/GerABKA_families"/>
</dbReference>
<dbReference type="OrthoDB" id="6206554at2"/>
<evidence type="ECO:0000256" key="3">
    <source>
        <dbReference type="ARBA" id="ARBA00022989"/>
    </source>
</evidence>
<dbReference type="PROSITE" id="PS50234">
    <property type="entry name" value="VWFA"/>
    <property type="match status" value="1"/>
</dbReference>
<dbReference type="EMBL" id="CP000383">
    <property type="protein sequence ID" value="ABG59907.1"/>
    <property type="molecule type" value="Genomic_DNA"/>
</dbReference>
<sequence length="351" mass="40278">MDNFQYDISQWYLLNYWLQPAVLKSYIWENPSYLYGIAATPLLLVLRWGFYYRFRKKYKVALNKRDTKSLNLIQILRFIPLTLLLLSLSFILIGLARPQKSNETNTQYTEGINMIFAIDVSESMKITDIHPSRFDAAKQICTDIINKRSNDRIGIVIFSGEAVTLSPLTNDYVLLKNQLNDLKQNKDLQSGTAIGTALGTAINRLKNAETKERIIVLISDGENTSGLMDPITAADLCLEYNIKIYCIGLGKDGTHQFKDDNGTIQYVESKLDENTLKNISATTKGKFYRAYDKKSLDDVIANIDQLEKGKIVQLQFTDIKDFYSIYITWAVIFFLLWTLTRISFLNNFLED</sequence>
<dbReference type="SMART" id="SM00327">
    <property type="entry name" value="VWA"/>
    <property type="match status" value="1"/>
</dbReference>
<dbReference type="KEGG" id="chu:CHU_2655"/>
<dbReference type="AlphaFoldDB" id="A0A6N4STW4"/>
<dbReference type="SUPFAM" id="SSF53300">
    <property type="entry name" value="vWA-like"/>
    <property type="match status" value="1"/>
</dbReference>
<feature type="transmembrane region" description="Helical" evidence="5">
    <location>
        <begin position="322"/>
        <end position="339"/>
    </location>
</feature>
<keyword evidence="2 5" id="KW-0812">Transmembrane</keyword>
<evidence type="ECO:0000259" key="6">
    <source>
        <dbReference type="PROSITE" id="PS50234"/>
    </source>
</evidence>
<accession>A0A6N4STW4</accession>
<evidence type="ECO:0000313" key="7">
    <source>
        <dbReference type="EMBL" id="ABG59907.1"/>
    </source>
</evidence>
<dbReference type="PANTHER" id="PTHR22550:SF5">
    <property type="entry name" value="LEUCINE ZIPPER PROTEIN 4"/>
    <property type="match status" value="1"/>
</dbReference>
<feature type="transmembrane region" description="Helical" evidence="5">
    <location>
        <begin position="33"/>
        <end position="54"/>
    </location>
</feature>
<evidence type="ECO:0000256" key="4">
    <source>
        <dbReference type="ARBA" id="ARBA00023136"/>
    </source>
</evidence>
<evidence type="ECO:0000313" key="8">
    <source>
        <dbReference type="Proteomes" id="UP000001822"/>
    </source>
</evidence>
<keyword evidence="3 5" id="KW-1133">Transmembrane helix</keyword>
<keyword evidence="8" id="KW-1185">Reference proteome</keyword>
<feature type="domain" description="VWFA" evidence="6">
    <location>
        <begin position="113"/>
        <end position="303"/>
    </location>
</feature>
<evidence type="ECO:0000256" key="2">
    <source>
        <dbReference type="ARBA" id="ARBA00022692"/>
    </source>
</evidence>